<organism evidence="5 6">
    <name type="scientific">Varroa destructor</name>
    <name type="common">Honeybee mite</name>
    <dbReference type="NCBI Taxonomy" id="109461"/>
    <lineage>
        <taxon>Eukaryota</taxon>
        <taxon>Metazoa</taxon>
        <taxon>Ecdysozoa</taxon>
        <taxon>Arthropoda</taxon>
        <taxon>Chelicerata</taxon>
        <taxon>Arachnida</taxon>
        <taxon>Acari</taxon>
        <taxon>Parasitiformes</taxon>
        <taxon>Mesostigmata</taxon>
        <taxon>Gamasina</taxon>
        <taxon>Dermanyssoidea</taxon>
        <taxon>Varroidae</taxon>
        <taxon>Varroa</taxon>
    </lineage>
</organism>
<comment type="subcellular location">
    <subcellularLocation>
        <location evidence="1">Mitochondrion</location>
    </subcellularLocation>
</comment>
<dbReference type="GO" id="GO:0005739">
    <property type="term" value="C:mitochondrion"/>
    <property type="evidence" value="ECO:0007669"/>
    <property type="project" value="UniProtKB-SubCell"/>
</dbReference>
<feature type="region of interest" description="Disordered" evidence="4">
    <location>
        <begin position="32"/>
        <end position="52"/>
    </location>
</feature>
<dbReference type="InterPro" id="IPR020373">
    <property type="entry name" value="Kgd4/YMR-31"/>
</dbReference>
<protein>
    <recommendedName>
        <fullName evidence="7">Mitochondrial ribosomal protein S36</fullName>
    </recommendedName>
</protein>
<dbReference type="AlphaFoldDB" id="A0A7M7KJ28"/>
<evidence type="ECO:0000256" key="2">
    <source>
        <dbReference type="ARBA" id="ARBA00023128"/>
    </source>
</evidence>
<comment type="similarity">
    <text evidence="3">Belongs to the alpha-ketoglutarate dehydrogenase component 4 family.</text>
</comment>
<dbReference type="KEGG" id="vde:111251727"/>
<dbReference type="Pfam" id="PF10937">
    <property type="entry name" value="Kgd4-YMR31"/>
    <property type="match status" value="1"/>
</dbReference>
<proteinExistence type="inferred from homology"/>
<dbReference type="Proteomes" id="UP000594260">
    <property type="component" value="Unplaced"/>
</dbReference>
<dbReference type="InParanoid" id="A0A7M7KJ28"/>
<dbReference type="GeneID" id="111251727"/>
<evidence type="ECO:0000256" key="4">
    <source>
        <dbReference type="SAM" id="MobiDB-lite"/>
    </source>
</evidence>
<dbReference type="RefSeq" id="XP_022664364.1">
    <property type="nucleotide sequence ID" value="XM_022808629.1"/>
</dbReference>
<dbReference type="FunCoup" id="A0A7M7KJ28">
    <property type="interactions" value="1"/>
</dbReference>
<evidence type="ECO:0000256" key="3">
    <source>
        <dbReference type="ARBA" id="ARBA00043970"/>
    </source>
</evidence>
<evidence type="ECO:0000313" key="5">
    <source>
        <dbReference type="EnsemblMetazoa" id="XP_022664364"/>
    </source>
</evidence>
<keyword evidence="2" id="KW-0496">Mitochondrion</keyword>
<dbReference type="EnsemblMetazoa" id="XM_022808629">
    <property type="protein sequence ID" value="XP_022664364"/>
    <property type="gene ID" value="LOC111251727"/>
</dbReference>
<evidence type="ECO:0000256" key="1">
    <source>
        <dbReference type="ARBA" id="ARBA00004173"/>
    </source>
</evidence>
<name>A0A7M7KJ28_VARDE</name>
<keyword evidence="6" id="KW-1185">Reference proteome</keyword>
<dbReference type="OrthoDB" id="2116030at2759"/>
<evidence type="ECO:0000313" key="6">
    <source>
        <dbReference type="Proteomes" id="UP000594260"/>
    </source>
</evidence>
<accession>A0A7M7KJ28</accession>
<sequence length="79" mass="8201">MSGVAGSVLKALKPHVPLIKFRKGGRPLAGGVLSTPGMSAPVGSSPRGTGIEEDVMPKKYARLQINEHEAELIMSGGAY</sequence>
<reference evidence="5" key="1">
    <citation type="submission" date="2021-01" db="UniProtKB">
        <authorList>
            <consortium name="EnsemblMetazoa"/>
        </authorList>
    </citation>
    <scope>IDENTIFICATION</scope>
</reference>
<dbReference type="GO" id="GO:0006103">
    <property type="term" value="P:2-oxoglutarate metabolic process"/>
    <property type="evidence" value="ECO:0007669"/>
    <property type="project" value="InterPro"/>
</dbReference>
<evidence type="ECO:0008006" key="7">
    <source>
        <dbReference type="Google" id="ProtNLM"/>
    </source>
</evidence>